<keyword evidence="4" id="KW-1133">Transmembrane helix</keyword>
<evidence type="ECO:0000256" key="2">
    <source>
        <dbReference type="ARBA" id="ARBA00008017"/>
    </source>
</evidence>
<dbReference type="EMBL" id="BLLK01000061">
    <property type="protein sequence ID" value="GFH58156.1"/>
    <property type="molecule type" value="Genomic_DNA"/>
</dbReference>
<comment type="subcellular location">
    <subcellularLocation>
        <location evidence="1">Membrane</location>
        <topology evidence="1">Multi-pass membrane protein</topology>
    </subcellularLocation>
</comment>
<feature type="region of interest" description="Disordered" evidence="3">
    <location>
        <begin position="486"/>
        <end position="522"/>
    </location>
</feature>
<dbReference type="Proteomes" id="UP001054902">
    <property type="component" value="Unassembled WGS sequence"/>
</dbReference>
<gene>
    <name evidence="6" type="ORF">CTEN210_14632</name>
</gene>
<protein>
    <recommendedName>
        <fullName evidence="5">Mechanosensitive ion channel MscS domain-containing protein</fullName>
    </recommendedName>
</protein>
<keyword evidence="7" id="KW-1185">Reference proteome</keyword>
<dbReference type="PANTHER" id="PTHR31618:SF1">
    <property type="entry name" value="EF-HAND DOMAIN-CONTAINING PROTEIN"/>
    <property type="match status" value="1"/>
</dbReference>
<evidence type="ECO:0000313" key="6">
    <source>
        <dbReference type="EMBL" id="GFH58156.1"/>
    </source>
</evidence>
<name>A0AAD3HCG7_9STRA</name>
<reference evidence="6 7" key="1">
    <citation type="journal article" date="2021" name="Sci. Rep.">
        <title>The genome of the diatom Chaetoceros tenuissimus carries an ancient integrated fragment of an extant virus.</title>
        <authorList>
            <person name="Hongo Y."/>
            <person name="Kimura K."/>
            <person name="Takaki Y."/>
            <person name="Yoshida Y."/>
            <person name="Baba S."/>
            <person name="Kobayashi G."/>
            <person name="Nagasaki K."/>
            <person name="Hano T."/>
            <person name="Tomaru Y."/>
        </authorList>
    </citation>
    <scope>NUCLEOTIDE SEQUENCE [LARGE SCALE GENOMIC DNA]</scope>
    <source>
        <strain evidence="6 7">NIES-3715</strain>
    </source>
</reference>
<dbReference type="GO" id="GO:0008381">
    <property type="term" value="F:mechanosensitive monoatomic ion channel activity"/>
    <property type="evidence" value="ECO:0007669"/>
    <property type="project" value="TreeGrafter"/>
</dbReference>
<feature type="transmembrane region" description="Helical" evidence="4">
    <location>
        <begin position="707"/>
        <end position="731"/>
    </location>
</feature>
<feature type="region of interest" description="Disordered" evidence="3">
    <location>
        <begin position="99"/>
        <end position="129"/>
    </location>
</feature>
<feature type="compositionally biased region" description="Acidic residues" evidence="3">
    <location>
        <begin position="150"/>
        <end position="164"/>
    </location>
</feature>
<proteinExistence type="inferred from homology"/>
<feature type="transmembrane region" description="Helical" evidence="4">
    <location>
        <begin position="280"/>
        <end position="303"/>
    </location>
</feature>
<feature type="compositionally biased region" description="Basic and acidic residues" evidence="3">
    <location>
        <begin position="99"/>
        <end position="114"/>
    </location>
</feature>
<dbReference type="InterPro" id="IPR006685">
    <property type="entry name" value="MscS_channel_2nd"/>
</dbReference>
<evidence type="ECO:0000256" key="3">
    <source>
        <dbReference type="SAM" id="MobiDB-lite"/>
    </source>
</evidence>
<organism evidence="6 7">
    <name type="scientific">Chaetoceros tenuissimus</name>
    <dbReference type="NCBI Taxonomy" id="426638"/>
    <lineage>
        <taxon>Eukaryota</taxon>
        <taxon>Sar</taxon>
        <taxon>Stramenopiles</taxon>
        <taxon>Ochrophyta</taxon>
        <taxon>Bacillariophyta</taxon>
        <taxon>Coscinodiscophyceae</taxon>
        <taxon>Chaetocerotophycidae</taxon>
        <taxon>Chaetocerotales</taxon>
        <taxon>Chaetocerotaceae</taxon>
        <taxon>Chaetoceros</taxon>
    </lineage>
</organism>
<dbReference type="PANTHER" id="PTHR31618">
    <property type="entry name" value="MECHANOSENSITIVE ION CHANNEL PROTEIN 5"/>
    <property type="match status" value="1"/>
</dbReference>
<dbReference type="Pfam" id="PF00924">
    <property type="entry name" value="MS_channel_2nd"/>
    <property type="match status" value="1"/>
</dbReference>
<feature type="region of interest" description="Disordered" evidence="3">
    <location>
        <begin position="1"/>
        <end position="27"/>
    </location>
</feature>
<evidence type="ECO:0000313" key="7">
    <source>
        <dbReference type="Proteomes" id="UP001054902"/>
    </source>
</evidence>
<keyword evidence="4" id="KW-0472">Membrane</keyword>
<dbReference type="InterPro" id="IPR016688">
    <property type="entry name" value="MscS-like_plants/fungi"/>
</dbReference>
<feature type="transmembrane region" description="Helical" evidence="4">
    <location>
        <begin position="376"/>
        <end position="396"/>
    </location>
</feature>
<evidence type="ECO:0000259" key="5">
    <source>
        <dbReference type="Pfam" id="PF00924"/>
    </source>
</evidence>
<feature type="compositionally biased region" description="Basic and acidic residues" evidence="3">
    <location>
        <begin position="1"/>
        <end position="21"/>
    </location>
</feature>
<evidence type="ECO:0000256" key="1">
    <source>
        <dbReference type="ARBA" id="ARBA00004141"/>
    </source>
</evidence>
<comment type="caution">
    <text evidence="6">The sequence shown here is derived from an EMBL/GenBank/DDBJ whole genome shotgun (WGS) entry which is preliminary data.</text>
</comment>
<evidence type="ECO:0000256" key="4">
    <source>
        <dbReference type="SAM" id="Phobius"/>
    </source>
</evidence>
<feature type="transmembrane region" description="Helical" evidence="4">
    <location>
        <begin position="676"/>
        <end position="695"/>
    </location>
</feature>
<feature type="transmembrane region" description="Helical" evidence="4">
    <location>
        <begin position="309"/>
        <end position="326"/>
    </location>
</feature>
<accession>A0AAD3HCG7</accession>
<feature type="compositionally biased region" description="Basic and acidic residues" evidence="3">
    <location>
        <begin position="509"/>
        <end position="522"/>
    </location>
</feature>
<feature type="domain" description="Mechanosensitive ion channel MscS" evidence="5">
    <location>
        <begin position="720"/>
        <end position="795"/>
    </location>
</feature>
<sequence>MEEASKEKPPATVEVKSRPRGDSTVVSIPRSVKTAQITLSDVRGKYETAAETHILAAIEQKERERRLEEEASVSTETRKNILSGVPSNAVHLFNEVVKEDTGEDQKEESLRAKDIPFSPTTSAKPSLKDAASRITMMQKMAKMKSQRIVEDEDENENESGDFIDDSNRDPESQMDLSSEDYENNPRRKKHRGRKVKKFYRKYCRPCYSVTSFLKHRWDGIKYGLSWFFFLIVPFLGLAACLYYFAGDPQSKFGGSIAWYLILVARQCVTFLLAEVTQFILIDYIALETNIAVMAAGRFLTLMAVQAKGWPLLLIFWAGWNFGLLYGTHNNHWLSFQDEVALFTPFRNETLSDGGFKIVEGTTPGSTLTHPAYLKTLIAATVVGSVVMAKRLFTALYLGKRTYLSFGSKLERMMQKVLLLGEVAILANEIGFAGGKLRKSQNKRMGGQANQWLFDNYKSKKNQEEDEEEEELEEGMRVDEDLYQMSMDEEEDGKEGDKKKKGFTSWMRKNPAESKEASNIHEQSNRDLLSQLLGEWEEPQVSKKFSWKDISIRKILQFREALAFLDGSYPLSAAFGLAETREQCMKSAQKIYKKLLKGDPESSVLHFNTLMPLATNRNGKLNKEKMRALIKLFRPDRDGNLSLLDFCRACDLRYRKVKTFNVSVNNAVQLDQALEKIVNFFFYIVIFIIVISIFGGNPQAVFTGILSLFLPVSFLFSAAASSFFQGMLLVLVRQPYDIGDRIAVSNPMLDTNPDGSTTWFVEGINLFHTTVRNAGTNEVGTYANSALAPLRIINAARSPKAVVSIKLKFGLDVPYEKVKIFGTVVENFVKERPQEWIKMLGFRATVVEADLGYIGYVVIMNHVESWQNIGKIKQSLADVASFCLEVQKAMDMKYVSPPMPVNLSMAENNAMVGDFPPADSEGGENQAGGGIQMIQNLFSPNKQPPPLSTMPSSSGLEKKTN</sequence>
<dbReference type="AlphaFoldDB" id="A0AAD3HCG7"/>
<dbReference type="GO" id="GO:0005886">
    <property type="term" value="C:plasma membrane"/>
    <property type="evidence" value="ECO:0007669"/>
    <property type="project" value="TreeGrafter"/>
</dbReference>
<comment type="similarity">
    <text evidence="2">Belongs to the MscS (TC 1.A.23) family.</text>
</comment>
<feature type="transmembrane region" description="Helical" evidence="4">
    <location>
        <begin position="224"/>
        <end position="244"/>
    </location>
</feature>
<feature type="region of interest" description="Disordered" evidence="3">
    <location>
        <begin position="915"/>
        <end position="960"/>
    </location>
</feature>
<feature type="region of interest" description="Disordered" evidence="3">
    <location>
        <begin position="141"/>
        <end position="193"/>
    </location>
</feature>
<dbReference type="GO" id="GO:0006820">
    <property type="term" value="P:monoatomic anion transport"/>
    <property type="evidence" value="ECO:0007669"/>
    <property type="project" value="TreeGrafter"/>
</dbReference>
<keyword evidence="4" id="KW-0812">Transmembrane</keyword>